<evidence type="ECO:0000256" key="3">
    <source>
        <dbReference type="ARBA" id="ARBA00022475"/>
    </source>
</evidence>
<organism evidence="9 10">
    <name type="scientific">Jiangella rhizosphaerae</name>
    <dbReference type="NCBI Taxonomy" id="2293569"/>
    <lineage>
        <taxon>Bacteria</taxon>
        <taxon>Bacillati</taxon>
        <taxon>Actinomycetota</taxon>
        <taxon>Actinomycetes</taxon>
        <taxon>Jiangellales</taxon>
        <taxon>Jiangellaceae</taxon>
        <taxon>Jiangella</taxon>
    </lineage>
</organism>
<evidence type="ECO:0000313" key="10">
    <source>
        <dbReference type="Proteomes" id="UP000284057"/>
    </source>
</evidence>
<gene>
    <name evidence="9" type="ORF">DY240_24880</name>
</gene>
<keyword evidence="2" id="KW-0813">Transport</keyword>
<feature type="transmembrane region" description="Helical" evidence="7">
    <location>
        <begin position="124"/>
        <end position="145"/>
    </location>
</feature>
<dbReference type="Gene3D" id="1.20.1720.10">
    <property type="entry name" value="Multidrug resistance protein D"/>
    <property type="match status" value="1"/>
</dbReference>
<evidence type="ECO:0000256" key="1">
    <source>
        <dbReference type="ARBA" id="ARBA00004651"/>
    </source>
</evidence>
<reference evidence="9 10" key="1">
    <citation type="submission" date="2018-09" db="EMBL/GenBank/DDBJ databases">
        <title>Isolation, diversity and antifungal activity of actinobacteria from wheat.</title>
        <authorList>
            <person name="Han C."/>
        </authorList>
    </citation>
    <scope>NUCLEOTIDE SEQUENCE [LARGE SCALE GENOMIC DNA]</scope>
    <source>
        <strain evidence="9 10">NEAU-YY265</strain>
    </source>
</reference>
<dbReference type="InterPro" id="IPR020846">
    <property type="entry name" value="MFS_dom"/>
</dbReference>
<feature type="transmembrane region" description="Helical" evidence="7">
    <location>
        <begin position="248"/>
        <end position="270"/>
    </location>
</feature>
<dbReference type="PANTHER" id="PTHR42718:SF46">
    <property type="entry name" value="BLR6921 PROTEIN"/>
    <property type="match status" value="1"/>
</dbReference>
<accession>A0A418KJH1</accession>
<evidence type="ECO:0000256" key="2">
    <source>
        <dbReference type="ARBA" id="ARBA00022448"/>
    </source>
</evidence>
<dbReference type="GO" id="GO:0022857">
    <property type="term" value="F:transmembrane transporter activity"/>
    <property type="evidence" value="ECO:0007669"/>
    <property type="project" value="InterPro"/>
</dbReference>
<feature type="transmembrane region" description="Helical" evidence="7">
    <location>
        <begin position="151"/>
        <end position="172"/>
    </location>
</feature>
<feature type="transmembrane region" description="Helical" evidence="7">
    <location>
        <begin position="184"/>
        <end position="203"/>
    </location>
</feature>
<feature type="transmembrane region" description="Helical" evidence="7">
    <location>
        <begin position="282"/>
        <end position="303"/>
    </location>
</feature>
<evidence type="ECO:0000256" key="5">
    <source>
        <dbReference type="ARBA" id="ARBA00022989"/>
    </source>
</evidence>
<dbReference type="PROSITE" id="PS50850">
    <property type="entry name" value="MFS"/>
    <property type="match status" value="1"/>
</dbReference>
<dbReference type="PANTHER" id="PTHR42718">
    <property type="entry name" value="MAJOR FACILITATOR SUPERFAMILY MULTIDRUG TRANSPORTER MFSC"/>
    <property type="match status" value="1"/>
</dbReference>
<dbReference type="EMBL" id="QUAL01000353">
    <property type="protein sequence ID" value="RIQ14417.1"/>
    <property type="molecule type" value="Genomic_DNA"/>
</dbReference>
<evidence type="ECO:0000313" key="9">
    <source>
        <dbReference type="EMBL" id="RIQ14417.1"/>
    </source>
</evidence>
<evidence type="ECO:0000256" key="6">
    <source>
        <dbReference type="ARBA" id="ARBA00023136"/>
    </source>
</evidence>
<comment type="caution">
    <text evidence="9">The sequence shown here is derived from an EMBL/GenBank/DDBJ whole genome shotgun (WGS) entry which is preliminary data.</text>
</comment>
<keyword evidence="5 7" id="KW-1133">Transmembrane helix</keyword>
<dbReference type="Pfam" id="PF07690">
    <property type="entry name" value="MFS_1"/>
    <property type="match status" value="2"/>
</dbReference>
<evidence type="ECO:0000256" key="4">
    <source>
        <dbReference type="ARBA" id="ARBA00022692"/>
    </source>
</evidence>
<dbReference type="RefSeq" id="WP_119662397.1">
    <property type="nucleotide sequence ID" value="NZ_QUAL01000353.1"/>
</dbReference>
<dbReference type="Proteomes" id="UP000284057">
    <property type="component" value="Unassembled WGS sequence"/>
</dbReference>
<feature type="domain" description="Major facilitator superfamily (MFS) profile" evidence="8">
    <location>
        <begin position="1"/>
        <end position="428"/>
    </location>
</feature>
<dbReference type="InterPro" id="IPR011701">
    <property type="entry name" value="MFS"/>
</dbReference>
<evidence type="ECO:0000259" key="8">
    <source>
        <dbReference type="PROSITE" id="PS50850"/>
    </source>
</evidence>
<keyword evidence="10" id="KW-1185">Reference proteome</keyword>
<dbReference type="Gene3D" id="1.20.1250.20">
    <property type="entry name" value="MFS general substrate transporter like domains"/>
    <property type="match status" value="1"/>
</dbReference>
<keyword evidence="4 7" id="KW-0812">Transmembrane</keyword>
<proteinExistence type="predicted"/>
<sequence>MLPIVVLCAAELVNVLGVTVVVPALPAIERGLDTSGELVVTGYAATFGGLLILAGRLGDRLGHRRVLLAGLTVFGTASAAAGLAPSAEWLVVARCLQGAGAAAMIPAALSLLVAHAGDRHGRAVALWTAVGAVGGGSGFLVGGVLTDVAGWRWILLVNVPVTVLLAAGVATLVRPVPRQRGGGLDVAGGVTVTAALVVLVLAASASGPAAVAGAATTALLLAAFLAVERRARDPILPPGAWSDRRLSSASAVALVNNAATGSAVVVAAGFAQRELNLSPSGAGLVLLSFNAAVIAGSALAPRLSAGRPDRAMRAGLVVMAGAALALAAGTATATGPTGTGALAAGLALLGAGLGVSAVGSTTLGTAGPEDRRGTSSALINTGAQVGTAVGVAVVLGLAGADGYTAGWLLAAAIAVAGLAAVRKPQFTASPATPYDGARDAA</sequence>
<dbReference type="AlphaFoldDB" id="A0A418KJH1"/>
<feature type="transmembrane region" description="Helical" evidence="7">
    <location>
        <begin position="7"/>
        <end position="28"/>
    </location>
</feature>
<dbReference type="InterPro" id="IPR036259">
    <property type="entry name" value="MFS_trans_sf"/>
</dbReference>
<feature type="transmembrane region" description="Helical" evidence="7">
    <location>
        <begin position="66"/>
        <end position="85"/>
    </location>
</feature>
<feature type="transmembrane region" description="Helical" evidence="7">
    <location>
        <begin position="209"/>
        <end position="227"/>
    </location>
</feature>
<evidence type="ECO:0000256" key="7">
    <source>
        <dbReference type="SAM" id="Phobius"/>
    </source>
</evidence>
<feature type="transmembrane region" description="Helical" evidence="7">
    <location>
        <begin position="91"/>
        <end position="112"/>
    </location>
</feature>
<feature type="transmembrane region" description="Helical" evidence="7">
    <location>
        <begin position="377"/>
        <end position="398"/>
    </location>
</feature>
<comment type="subcellular location">
    <subcellularLocation>
        <location evidence="1">Cell membrane</location>
        <topology evidence="1">Multi-pass membrane protein</topology>
    </subcellularLocation>
</comment>
<feature type="transmembrane region" description="Helical" evidence="7">
    <location>
        <begin position="34"/>
        <end position="54"/>
    </location>
</feature>
<keyword evidence="6 7" id="KW-0472">Membrane</keyword>
<feature type="transmembrane region" description="Helical" evidence="7">
    <location>
        <begin position="341"/>
        <end position="365"/>
    </location>
</feature>
<keyword evidence="3" id="KW-1003">Cell membrane</keyword>
<feature type="transmembrane region" description="Helical" evidence="7">
    <location>
        <begin position="404"/>
        <end position="421"/>
    </location>
</feature>
<name>A0A418KJH1_9ACTN</name>
<feature type="transmembrane region" description="Helical" evidence="7">
    <location>
        <begin position="315"/>
        <end position="335"/>
    </location>
</feature>
<dbReference type="OrthoDB" id="5187899at2"/>
<dbReference type="SUPFAM" id="SSF103473">
    <property type="entry name" value="MFS general substrate transporter"/>
    <property type="match status" value="1"/>
</dbReference>
<dbReference type="GO" id="GO:0005886">
    <property type="term" value="C:plasma membrane"/>
    <property type="evidence" value="ECO:0007669"/>
    <property type="project" value="UniProtKB-SubCell"/>
</dbReference>
<protein>
    <submittedName>
        <fullName evidence="9">MFS transporter</fullName>
    </submittedName>
</protein>